<accession>A0AA41QMZ8</accession>
<dbReference type="InterPro" id="IPR032710">
    <property type="entry name" value="NTF2-like_dom_sf"/>
</dbReference>
<keyword evidence="1" id="KW-0472">Membrane</keyword>
<evidence type="ECO:0000313" key="4">
    <source>
        <dbReference type="Proteomes" id="UP001156140"/>
    </source>
</evidence>
<keyword evidence="4" id="KW-1185">Reference proteome</keyword>
<dbReference type="NCBIfam" id="NF033779">
    <property type="entry name" value="Tim44_TimA_adap"/>
    <property type="match status" value="1"/>
</dbReference>
<dbReference type="EMBL" id="JALAZD010000001">
    <property type="protein sequence ID" value="MCI0127837.1"/>
    <property type="molecule type" value="Genomic_DNA"/>
</dbReference>
<keyword evidence="1" id="KW-0812">Transmembrane</keyword>
<dbReference type="Pfam" id="PF04280">
    <property type="entry name" value="Tim44"/>
    <property type="match status" value="1"/>
</dbReference>
<organism evidence="3 4">
    <name type="scientific">Paradevosia shaoguanensis</name>
    <dbReference type="NCBI Taxonomy" id="1335043"/>
    <lineage>
        <taxon>Bacteria</taxon>
        <taxon>Pseudomonadati</taxon>
        <taxon>Pseudomonadota</taxon>
        <taxon>Alphaproteobacteria</taxon>
        <taxon>Hyphomicrobiales</taxon>
        <taxon>Devosiaceae</taxon>
        <taxon>Paradevosia</taxon>
    </lineage>
</organism>
<feature type="domain" description="Tim44-like" evidence="2">
    <location>
        <begin position="49"/>
        <end position="195"/>
    </location>
</feature>
<dbReference type="Gene3D" id="3.10.450.240">
    <property type="match status" value="1"/>
</dbReference>
<proteinExistence type="predicted"/>
<dbReference type="InterPro" id="IPR007379">
    <property type="entry name" value="Tim44-like_dom"/>
</dbReference>
<protein>
    <submittedName>
        <fullName evidence="3">Tim44/TimA family putative adaptor protein</fullName>
    </submittedName>
</protein>
<sequence length="199" mass="21500">MSTAGFLDYLLMGLAMGASWVTYYIFQVRPEQAAAHRAAVGPKAAEAGTQGPFDAVLTAAGADSSVEFLQGARIAYERIVKAFDEGRVEKESALLTDDVCEAFAGAIRERERVGIPVDMVFAGVKSAEIVDASLEGSMARISVRFTGLSARAARNERGDVIYTDRSNVVETVDIWTFRRLVSTTDPNWKLVATEAEPAD</sequence>
<dbReference type="SMART" id="SM00978">
    <property type="entry name" value="Tim44"/>
    <property type="match status" value="1"/>
</dbReference>
<feature type="transmembrane region" description="Helical" evidence="1">
    <location>
        <begin position="6"/>
        <end position="26"/>
    </location>
</feature>
<dbReference type="RefSeq" id="WP_281736180.1">
    <property type="nucleotide sequence ID" value="NZ_JAKETQ010000001.1"/>
</dbReference>
<reference evidence="3" key="1">
    <citation type="submission" date="2022-03" db="EMBL/GenBank/DDBJ databases">
        <title>The complete genome sequence of a Methyloterrigena soli.</title>
        <authorList>
            <person name="Zi Z."/>
        </authorList>
    </citation>
    <scope>NUCLEOTIDE SEQUENCE</scope>
    <source>
        <strain evidence="3">M48</strain>
    </source>
</reference>
<evidence type="ECO:0000259" key="2">
    <source>
        <dbReference type="SMART" id="SM00978"/>
    </source>
</evidence>
<name>A0AA41QMZ8_9HYPH</name>
<gene>
    <name evidence="3" type="ORF">ML536_13485</name>
</gene>
<evidence type="ECO:0000256" key="1">
    <source>
        <dbReference type="SAM" id="Phobius"/>
    </source>
</evidence>
<keyword evidence="1" id="KW-1133">Transmembrane helix</keyword>
<dbReference type="AlphaFoldDB" id="A0AA41QMZ8"/>
<dbReference type="Proteomes" id="UP001156140">
    <property type="component" value="Unassembled WGS sequence"/>
</dbReference>
<dbReference type="SUPFAM" id="SSF54427">
    <property type="entry name" value="NTF2-like"/>
    <property type="match status" value="1"/>
</dbReference>
<evidence type="ECO:0000313" key="3">
    <source>
        <dbReference type="EMBL" id="MCI0127837.1"/>
    </source>
</evidence>
<comment type="caution">
    <text evidence="3">The sequence shown here is derived from an EMBL/GenBank/DDBJ whole genome shotgun (WGS) entry which is preliminary data.</text>
</comment>